<organism evidence="3 4">
    <name type="scientific">Flexistipes sinusarabici</name>
    <dbReference type="NCBI Taxonomy" id="2352"/>
    <lineage>
        <taxon>Bacteria</taxon>
        <taxon>Pseudomonadati</taxon>
        <taxon>Deferribacterota</taxon>
        <taxon>Deferribacteres</taxon>
        <taxon>Deferribacterales</taxon>
        <taxon>Flexistipitaceae</taxon>
        <taxon>Flexistipes</taxon>
    </lineage>
</organism>
<feature type="region of interest" description="Disordered" evidence="2">
    <location>
        <begin position="63"/>
        <end position="107"/>
    </location>
</feature>
<feature type="compositionally biased region" description="Basic and acidic residues" evidence="2">
    <location>
        <begin position="63"/>
        <end position="81"/>
    </location>
</feature>
<evidence type="ECO:0008006" key="5">
    <source>
        <dbReference type="Google" id="ProtNLM"/>
    </source>
</evidence>
<dbReference type="Proteomes" id="UP000323337">
    <property type="component" value="Unassembled WGS sequence"/>
</dbReference>
<feature type="coiled-coil region" evidence="1">
    <location>
        <begin position="26"/>
        <end position="63"/>
    </location>
</feature>
<dbReference type="PROSITE" id="PS51257">
    <property type="entry name" value="PROKAR_LIPOPROTEIN"/>
    <property type="match status" value="1"/>
</dbReference>
<proteinExistence type="predicted"/>
<evidence type="ECO:0000256" key="2">
    <source>
        <dbReference type="SAM" id="MobiDB-lite"/>
    </source>
</evidence>
<accession>A0A5D0MPX8</accession>
<reference evidence="3 4" key="1">
    <citation type="submission" date="2019-08" db="EMBL/GenBank/DDBJ databases">
        <title>Genomic characterization of a novel candidate phylum (ARYD3) from a high temperature, high salinity tertiary oil reservoir in north central Oklahoma, USA.</title>
        <authorList>
            <person name="Youssef N.H."/>
            <person name="Yadav A."/>
            <person name="Elshahed M.S."/>
        </authorList>
    </citation>
    <scope>NUCLEOTIDE SEQUENCE [LARGE SCALE GENOMIC DNA]</scope>
    <source>
        <strain evidence="3">ARYD1</strain>
    </source>
</reference>
<dbReference type="AlphaFoldDB" id="A0A5D0MPX8"/>
<evidence type="ECO:0000256" key="1">
    <source>
        <dbReference type="SAM" id="Coils"/>
    </source>
</evidence>
<dbReference type="EMBL" id="VSIV01000109">
    <property type="protein sequence ID" value="TYB33733.1"/>
    <property type="molecule type" value="Genomic_DNA"/>
</dbReference>
<sequence>MMREFIVFISIILISGCAGTGNNVKQNSYERQNKSANEAFKELDKETGGKALTEQELEILEEEMKSGDNFESKEKPEEGKSDNGINRYPEKKRPAAAEQKSLPDSDYPMKNGKPVWFFNPTYNGYLGAVGVAKKSSVNGGFGAQKKLAKTLAQAELIKMLRVVVNTELKSERIQISSDVYSHYRSKFRSLSVHSAEGVVKNAVVKDVWVEKETGDLYLWLVMKK</sequence>
<comment type="caution">
    <text evidence="3">The sequence shown here is derived from an EMBL/GenBank/DDBJ whole genome shotgun (WGS) entry which is preliminary data.</text>
</comment>
<dbReference type="RefSeq" id="WP_303700785.1">
    <property type="nucleotide sequence ID" value="NZ_VSIV01000109.1"/>
</dbReference>
<protein>
    <recommendedName>
        <fullName evidence="5">Lipoprotein</fullName>
    </recommendedName>
</protein>
<evidence type="ECO:0000313" key="3">
    <source>
        <dbReference type="EMBL" id="TYB33733.1"/>
    </source>
</evidence>
<keyword evidence="1" id="KW-0175">Coiled coil</keyword>
<name>A0A5D0MPX8_FLESI</name>
<gene>
    <name evidence="3" type="ORF">FXF49_04825</name>
</gene>
<dbReference type="Gene3D" id="3.10.28.20">
    <property type="entry name" value="Acetamidase/Formamidase-like domains"/>
    <property type="match status" value="1"/>
</dbReference>
<evidence type="ECO:0000313" key="4">
    <source>
        <dbReference type="Proteomes" id="UP000323337"/>
    </source>
</evidence>